<dbReference type="CDD" id="cd05819">
    <property type="entry name" value="NHL"/>
    <property type="match status" value="1"/>
</dbReference>
<evidence type="ECO:0000256" key="7">
    <source>
        <dbReference type="PROSITE-ProRule" id="PRU00504"/>
    </source>
</evidence>
<dbReference type="PANTHER" id="PTHR46481:SF10">
    <property type="entry name" value="ZINC FINGER BED DOMAIN-CONTAINING PROTEIN 39"/>
    <property type="match status" value="1"/>
</dbReference>
<dbReference type="InterPro" id="IPR001258">
    <property type="entry name" value="NHL_repeat"/>
</dbReference>
<feature type="chain" id="PRO_5032545456" description="HAT C-terminal dimerisation domain-containing protein" evidence="9">
    <location>
        <begin position="23"/>
        <end position="1237"/>
    </location>
</feature>
<dbReference type="InterPro" id="IPR052035">
    <property type="entry name" value="ZnF_BED_domain_contain"/>
</dbReference>
<sequence length="1237" mass="139135">MMTKSRALFFFFLLHILARASSYRTYDGDSLRATPCTETIWESNGKTAAGGNGPGSALNQLNSSYGIFVDSNRAVFVTDYLNRRVVKWDQGALSGTIYAEGLCGASDLGDLCYPSAITFNKAGTLFVAVENGSSGSVMSLKKGDTLIKTFITANTSIYGIAWDENEEYLYLGHHREHRVDKYTKNGEFVKVVAGGNGLGPALNQLDYPRGVAVDEYGSVYVADSGNQRVVKWMVNTTAAVLVAGGNGVGNRTDQFNVPGGMIRDKNGTLYVVDERNHRILCILENAKNSVIIAGGHGQGRASNQLSNPIYLAFDNEGSLYVSDWENFRVQKFAVAVTPSSASSLPRVLLLSMDEQNMQIFVHEQIMKLTTFGGARDEDVLHWLQDTECIFDSVQLRPLNKYIAVQSYLVGFAAKWFRFNKMNIPDWSSFKIAIAQAYQPSFNRTLSVIEQRSITVQHVNSSSVSPKTTPDSGSNSNKPSPPSSKIEKSSTPERITNDDQQLTIVVLLEPSSLHQFVRENLTEDSTVDYIPNTSSPIITITQSTCSSTVAIDNPITCEDELQEIPNDQVNLYSSNDLGVIHRVLSPVMQLVKVNVHGKYNDTNVDLYVTHTLIDPKILGMTKNASKVGPIIQQPLQLRDNFPEGLRGGGPCFDCIIHVNNVKQNYVLCNACKSIISYKTVTGTGGMQKHIESCGKISKNRIEQKEAKITQYFNSSENKSKDLSIKQKNKITNALAEFVVLDGRSFETLNGLGFINLIECVLTTGRTLLESSNMNANDLIADSRTISRNIDKMYEKRKSQLITLCKSIKSFVITVDFWSERSYELENQTSLNIRKLVNSILEEFGLSLCLSSYIVSDNENKMRCAFNDVKRRGCSDHYLNKIPEKTFTDEKNIELQEPQKMFHLIKEIAEHVRRTHRQNKLTKKLQTFSKTRLNGKQLLNQLCDFLIPFDEVIEKLSDEQRPTIHLVLPLREYLIKYCIVHEDDENCLIAIKKFIENQIMTMWIPQDEHYLATILHPNFKQFDKNPYDKSTAMKLLQNEINNQTKSLSSLVSLDASCSTSIATTVSKVSSGENNVEKRKKNLLSLCFDDRRPSMSNMDEFTSWMSCNLTLDDKENDDLLGFWSKNSLSFPIISTIVRDIFAISASNTTVERTFSISKNLITDKRTRLGTEKVNQMIFLRKNLITLKDLFDHDHDKHELESNHDKRKNDDAPAESLDKNSKKSKVDENDEIVIDEVENNF</sequence>
<feature type="domain" description="HAT C-terminal dimerisation" evidence="10">
    <location>
        <begin position="1098"/>
        <end position="1180"/>
    </location>
</feature>
<feature type="compositionally biased region" description="Basic and acidic residues" evidence="8">
    <location>
        <begin position="484"/>
        <end position="493"/>
    </location>
</feature>
<dbReference type="InterPro" id="IPR011042">
    <property type="entry name" value="6-blade_b-propeller_TolB-like"/>
</dbReference>
<feature type="signal peptide" evidence="9">
    <location>
        <begin position="1"/>
        <end position="22"/>
    </location>
</feature>
<protein>
    <recommendedName>
        <fullName evidence="10">HAT C-terminal dimerisation domain-containing protein</fullName>
    </recommendedName>
</protein>
<keyword evidence="2" id="KW-0479">Metal-binding</keyword>
<dbReference type="SUPFAM" id="SSF140996">
    <property type="entry name" value="Hermes dimerisation domain"/>
    <property type="match status" value="1"/>
</dbReference>
<dbReference type="InterPro" id="IPR012337">
    <property type="entry name" value="RNaseH-like_sf"/>
</dbReference>
<feature type="compositionally biased region" description="Basic and acidic residues" evidence="8">
    <location>
        <begin position="1194"/>
        <end position="1223"/>
    </location>
</feature>
<comment type="subcellular location">
    <subcellularLocation>
        <location evidence="1">Nucleus</location>
    </subcellularLocation>
</comment>
<dbReference type="GO" id="GO:0005634">
    <property type="term" value="C:nucleus"/>
    <property type="evidence" value="ECO:0007669"/>
    <property type="project" value="UniProtKB-SubCell"/>
</dbReference>
<evidence type="ECO:0000256" key="9">
    <source>
        <dbReference type="SAM" id="SignalP"/>
    </source>
</evidence>
<reference evidence="11" key="1">
    <citation type="submission" date="2021-02" db="EMBL/GenBank/DDBJ databases">
        <authorList>
            <person name="Nowell W R."/>
        </authorList>
    </citation>
    <scope>NUCLEOTIDE SEQUENCE</scope>
</reference>
<dbReference type="InterPro" id="IPR008906">
    <property type="entry name" value="HATC_C_dom"/>
</dbReference>
<evidence type="ECO:0000256" key="8">
    <source>
        <dbReference type="SAM" id="MobiDB-lite"/>
    </source>
</evidence>
<feature type="compositionally biased region" description="Acidic residues" evidence="8">
    <location>
        <begin position="1224"/>
        <end position="1237"/>
    </location>
</feature>
<name>A0A820TK81_9BILA</name>
<keyword evidence="6" id="KW-0539">Nucleus</keyword>
<feature type="repeat" description="NHL" evidence="7">
    <location>
        <begin position="299"/>
        <end position="335"/>
    </location>
</feature>
<dbReference type="SUPFAM" id="SSF53098">
    <property type="entry name" value="Ribonuclease H-like"/>
    <property type="match status" value="1"/>
</dbReference>
<keyword evidence="5" id="KW-0862">Zinc</keyword>
<dbReference type="AlphaFoldDB" id="A0A820TK81"/>
<gene>
    <name evidence="11" type="ORF">TOA249_LOCUS661</name>
</gene>
<dbReference type="Gene3D" id="2.120.10.30">
    <property type="entry name" value="TolB, C-terminal domain"/>
    <property type="match status" value="2"/>
</dbReference>
<evidence type="ECO:0000256" key="1">
    <source>
        <dbReference type="ARBA" id="ARBA00004123"/>
    </source>
</evidence>
<evidence type="ECO:0000259" key="10">
    <source>
        <dbReference type="Pfam" id="PF05699"/>
    </source>
</evidence>
<evidence type="ECO:0000313" key="11">
    <source>
        <dbReference type="EMBL" id="CAF4467680.1"/>
    </source>
</evidence>
<dbReference type="GO" id="GO:0046983">
    <property type="term" value="F:protein dimerization activity"/>
    <property type="evidence" value="ECO:0007669"/>
    <property type="project" value="InterPro"/>
</dbReference>
<feature type="region of interest" description="Disordered" evidence="8">
    <location>
        <begin position="458"/>
        <end position="493"/>
    </location>
</feature>
<evidence type="ECO:0000256" key="2">
    <source>
        <dbReference type="ARBA" id="ARBA00022723"/>
    </source>
</evidence>
<feature type="region of interest" description="Disordered" evidence="8">
    <location>
        <begin position="1194"/>
        <end position="1237"/>
    </location>
</feature>
<dbReference type="Gene3D" id="1.10.10.1070">
    <property type="entry name" value="Zinc finger, BED domain-containing"/>
    <property type="match status" value="1"/>
</dbReference>
<dbReference type="PANTHER" id="PTHR46481">
    <property type="entry name" value="ZINC FINGER BED DOMAIN-CONTAINING PROTEIN 4"/>
    <property type="match status" value="1"/>
</dbReference>
<dbReference type="PROSITE" id="PS51125">
    <property type="entry name" value="NHL"/>
    <property type="match status" value="2"/>
</dbReference>
<keyword evidence="4" id="KW-0863">Zinc-finger</keyword>
<evidence type="ECO:0000256" key="6">
    <source>
        <dbReference type="ARBA" id="ARBA00023242"/>
    </source>
</evidence>
<dbReference type="Proteomes" id="UP000663838">
    <property type="component" value="Unassembled WGS sequence"/>
</dbReference>
<keyword evidence="3" id="KW-0677">Repeat</keyword>
<evidence type="ECO:0000256" key="5">
    <source>
        <dbReference type="ARBA" id="ARBA00022833"/>
    </source>
</evidence>
<dbReference type="EMBL" id="CAJOBS010000015">
    <property type="protein sequence ID" value="CAF4467680.1"/>
    <property type="molecule type" value="Genomic_DNA"/>
</dbReference>
<feature type="repeat" description="NHL" evidence="7">
    <location>
        <begin position="199"/>
        <end position="235"/>
    </location>
</feature>
<accession>A0A820TK81</accession>
<dbReference type="Pfam" id="PF01436">
    <property type="entry name" value="NHL"/>
    <property type="match status" value="1"/>
</dbReference>
<proteinExistence type="predicted"/>
<evidence type="ECO:0000256" key="4">
    <source>
        <dbReference type="ARBA" id="ARBA00022771"/>
    </source>
</evidence>
<evidence type="ECO:0000256" key="3">
    <source>
        <dbReference type="ARBA" id="ARBA00022737"/>
    </source>
</evidence>
<dbReference type="GO" id="GO:0008270">
    <property type="term" value="F:zinc ion binding"/>
    <property type="evidence" value="ECO:0007669"/>
    <property type="project" value="UniProtKB-KW"/>
</dbReference>
<comment type="caution">
    <text evidence="11">The sequence shown here is derived from an EMBL/GenBank/DDBJ whole genome shotgun (WGS) entry which is preliminary data.</text>
</comment>
<feature type="compositionally biased region" description="Polar residues" evidence="8">
    <location>
        <begin position="458"/>
        <end position="470"/>
    </location>
</feature>
<keyword evidence="9" id="KW-0732">Signal</keyword>
<evidence type="ECO:0000313" key="12">
    <source>
        <dbReference type="Proteomes" id="UP000663838"/>
    </source>
</evidence>
<dbReference type="SUPFAM" id="SSF101898">
    <property type="entry name" value="NHL repeat"/>
    <property type="match status" value="1"/>
</dbReference>
<dbReference type="Pfam" id="PF05699">
    <property type="entry name" value="Dimer_Tnp_hAT"/>
    <property type="match status" value="1"/>
</dbReference>
<organism evidence="11 12">
    <name type="scientific">Rotaria socialis</name>
    <dbReference type="NCBI Taxonomy" id="392032"/>
    <lineage>
        <taxon>Eukaryota</taxon>
        <taxon>Metazoa</taxon>
        <taxon>Spiralia</taxon>
        <taxon>Gnathifera</taxon>
        <taxon>Rotifera</taxon>
        <taxon>Eurotatoria</taxon>
        <taxon>Bdelloidea</taxon>
        <taxon>Philodinida</taxon>
        <taxon>Philodinidae</taxon>
        <taxon>Rotaria</taxon>
    </lineage>
</organism>